<organism evidence="1 2">
    <name type="scientific">Alsobacter ponti</name>
    <dbReference type="NCBI Taxonomy" id="2962936"/>
    <lineage>
        <taxon>Bacteria</taxon>
        <taxon>Pseudomonadati</taxon>
        <taxon>Pseudomonadota</taxon>
        <taxon>Alphaproteobacteria</taxon>
        <taxon>Hyphomicrobiales</taxon>
        <taxon>Alsobacteraceae</taxon>
        <taxon>Alsobacter</taxon>
    </lineage>
</organism>
<name>A0ABT1LB39_9HYPH</name>
<reference evidence="1 2" key="1">
    <citation type="submission" date="2022-07" db="EMBL/GenBank/DDBJ databases">
        <authorList>
            <person name="Li W.-J."/>
            <person name="Deng Q.-Q."/>
        </authorList>
    </citation>
    <scope>NUCLEOTIDE SEQUENCE [LARGE SCALE GENOMIC DNA]</scope>
    <source>
        <strain evidence="1 2">SYSU M60028</strain>
    </source>
</reference>
<comment type="caution">
    <text evidence="1">The sequence shown here is derived from an EMBL/GenBank/DDBJ whole genome shotgun (WGS) entry which is preliminary data.</text>
</comment>
<keyword evidence="2" id="KW-1185">Reference proteome</keyword>
<sequence>MVDTDLKGKAKALPFFLGGAAKPRLGDQTSRANTWSLLHEDLRVGPQLRAKFFSQIAALTT</sequence>
<protein>
    <submittedName>
        <fullName evidence="1">Uncharacterized protein</fullName>
    </submittedName>
</protein>
<gene>
    <name evidence="1" type="ORF">NK718_07100</name>
</gene>
<evidence type="ECO:0000313" key="2">
    <source>
        <dbReference type="Proteomes" id="UP001205890"/>
    </source>
</evidence>
<dbReference type="RefSeq" id="WP_254740037.1">
    <property type="nucleotide sequence ID" value="NZ_JANCLU010000005.1"/>
</dbReference>
<proteinExistence type="predicted"/>
<dbReference type="Proteomes" id="UP001205890">
    <property type="component" value="Unassembled WGS sequence"/>
</dbReference>
<accession>A0ABT1LB39</accession>
<dbReference type="EMBL" id="JANCLU010000005">
    <property type="protein sequence ID" value="MCP8938278.1"/>
    <property type="molecule type" value="Genomic_DNA"/>
</dbReference>
<evidence type="ECO:0000313" key="1">
    <source>
        <dbReference type="EMBL" id="MCP8938278.1"/>
    </source>
</evidence>